<evidence type="ECO:0000313" key="8">
    <source>
        <dbReference type="Proteomes" id="UP000014760"/>
    </source>
</evidence>
<reference evidence="7" key="3">
    <citation type="submission" date="2015-06" db="UniProtKB">
        <authorList>
            <consortium name="EnsemblMetazoa"/>
        </authorList>
    </citation>
    <scope>IDENTIFICATION</scope>
</reference>
<dbReference type="STRING" id="283909.R7TIW6"/>
<protein>
    <recommendedName>
        <fullName evidence="5">Fibrillar collagen NC1 domain-containing protein</fullName>
    </recommendedName>
</protein>
<dbReference type="Pfam" id="PF01410">
    <property type="entry name" value="COLFI"/>
    <property type="match status" value="1"/>
</dbReference>
<proteinExistence type="predicted"/>
<evidence type="ECO:0000256" key="4">
    <source>
        <dbReference type="SAM" id="MobiDB-lite"/>
    </source>
</evidence>
<dbReference type="Pfam" id="PF01391">
    <property type="entry name" value="Collagen"/>
    <property type="match status" value="2"/>
</dbReference>
<keyword evidence="2" id="KW-0964">Secreted</keyword>
<evidence type="ECO:0000259" key="5">
    <source>
        <dbReference type="PROSITE" id="PS51461"/>
    </source>
</evidence>
<gene>
    <name evidence="6" type="ORF">CAPTEDRAFT_18662</name>
</gene>
<dbReference type="FunFam" id="2.60.120.1000:FF:000007">
    <property type="entry name" value="Collagen type V alpha 3 chain"/>
    <property type="match status" value="1"/>
</dbReference>
<reference evidence="8" key="1">
    <citation type="submission" date="2012-12" db="EMBL/GenBank/DDBJ databases">
        <authorList>
            <person name="Hellsten U."/>
            <person name="Grimwood J."/>
            <person name="Chapman J.A."/>
            <person name="Shapiro H."/>
            <person name="Aerts A."/>
            <person name="Otillar R.P."/>
            <person name="Terry A.Y."/>
            <person name="Boore J.L."/>
            <person name="Simakov O."/>
            <person name="Marletaz F."/>
            <person name="Cho S.-J."/>
            <person name="Edsinger-Gonzales E."/>
            <person name="Havlak P."/>
            <person name="Kuo D.-H."/>
            <person name="Larsson T."/>
            <person name="Lv J."/>
            <person name="Arendt D."/>
            <person name="Savage R."/>
            <person name="Osoegawa K."/>
            <person name="de Jong P."/>
            <person name="Lindberg D.R."/>
            <person name="Seaver E.C."/>
            <person name="Weisblat D.A."/>
            <person name="Putnam N.H."/>
            <person name="Grigoriev I.V."/>
            <person name="Rokhsar D.S."/>
        </authorList>
    </citation>
    <scope>NUCLEOTIDE SEQUENCE</scope>
    <source>
        <strain evidence="8">I ESC-2004</strain>
    </source>
</reference>
<dbReference type="HOGENOM" id="CLU_001074_19_2_1"/>
<dbReference type="Proteomes" id="UP000014760">
    <property type="component" value="Unassembled WGS sequence"/>
</dbReference>
<keyword evidence="8" id="KW-1185">Reference proteome</keyword>
<dbReference type="GO" id="GO:0005615">
    <property type="term" value="C:extracellular space"/>
    <property type="evidence" value="ECO:0007669"/>
    <property type="project" value="TreeGrafter"/>
</dbReference>
<dbReference type="SMART" id="SM00038">
    <property type="entry name" value="COLFI"/>
    <property type="match status" value="1"/>
</dbReference>
<evidence type="ECO:0000256" key="3">
    <source>
        <dbReference type="ARBA" id="ARBA00023119"/>
    </source>
</evidence>
<evidence type="ECO:0000256" key="1">
    <source>
        <dbReference type="ARBA" id="ARBA00004613"/>
    </source>
</evidence>
<evidence type="ECO:0000313" key="6">
    <source>
        <dbReference type="EMBL" id="ELT91486.1"/>
    </source>
</evidence>
<dbReference type="Gene3D" id="2.60.120.1000">
    <property type="match status" value="1"/>
</dbReference>
<dbReference type="EMBL" id="KB310466">
    <property type="protein sequence ID" value="ELT91486.1"/>
    <property type="molecule type" value="Genomic_DNA"/>
</dbReference>
<dbReference type="EMBL" id="AMQN01002925">
    <property type="status" value="NOT_ANNOTATED_CDS"/>
    <property type="molecule type" value="Genomic_DNA"/>
</dbReference>
<dbReference type="GO" id="GO:0005201">
    <property type="term" value="F:extracellular matrix structural constituent"/>
    <property type="evidence" value="ECO:0007669"/>
    <property type="project" value="InterPro"/>
</dbReference>
<name>R7TIW6_CAPTE</name>
<dbReference type="GO" id="GO:0005581">
    <property type="term" value="C:collagen trimer"/>
    <property type="evidence" value="ECO:0007669"/>
    <property type="project" value="UniProtKB-KW"/>
</dbReference>
<sequence>MVLKEIKGNQGMRGFRGKIGPDGMVGPKGETGPQGPIGSPGDQGPQGMPGPPGFVGPPGPAGAPGKEGARGFSGERGPTGEPGRIGPPGPPGEDGDKGPRGRDGFKGDVGPLGPNGEPGPPGPQGLDGEKGHQGSMGFPGQPGLTGPAGPKGHTGEAGLMGLQGEDGPKGNRGPTGPEGPPGTRGKSEAFEKVTEKIFDEIDELREDIDLLRHPRGTKESPARSCRDIKLGFPEAEDGWFWVDPNLGDPNDAIHVWCNLHVSQAETCIFPESQSRVVQSQYWPPSKDETWFSDFDGGFKITYLDEIQMEFVRMLHVRAKQNVTFHCQNSVAWRDDVNGNFENAVVMMGANEHEFKPQKFDPKNVVKDECRTGRGQGSTEFHVTTKRTARLPIVDLLPKDYGSNNQQFGFEVGPVCFA</sequence>
<dbReference type="InterPro" id="IPR008160">
    <property type="entry name" value="Collagen"/>
</dbReference>
<dbReference type="OMA" id="SVAWHDG"/>
<evidence type="ECO:0000256" key="2">
    <source>
        <dbReference type="ARBA" id="ARBA00022525"/>
    </source>
</evidence>
<dbReference type="PANTHER" id="PTHR24023">
    <property type="entry name" value="COLLAGEN ALPHA"/>
    <property type="match status" value="1"/>
</dbReference>
<feature type="compositionally biased region" description="Basic and acidic residues" evidence="4">
    <location>
        <begin position="94"/>
        <end position="106"/>
    </location>
</feature>
<feature type="region of interest" description="Disordered" evidence="4">
    <location>
        <begin position="1"/>
        <end position="190"/>
    </location>
</feature>
<keyword evidence="3" id="KW-0176">Collagen</keyword>
<accession>R7TIW6</accession>
<evidence type="ECO:0000313" key="7">
    <source>
        <dbReference type="EnsemblMetazoa" id="CapteP18662"/>
    </source>
</evidence>
<reference evidence="6 8" key="2">
    <citation type="journal article" date="2013" name="Nature">
        <title>Insights into bilaterian evolution from three spiralian genomes.</title>
        <authorList>
            <person name="Simakov O."/>
            <person name="Marletaz F."/>
            <person name="Cho S.J."/>
            <person name="Edsinger-Gonzales E."/>
            <person name="Havlak P."/>
            <person name="Hellsten U."/>
            <person name="Kuo D.H."/>
            <person name="Larsson T."/>
            <person name="Lv J."/>
            <person name="Arendt D."/>
            <person name="Savage R."/>
            <person name="Osoegawa K."/>
            <person name="de Jong P."/>
            <person name="Grimwood J."/>
            <person name="Chapman J.A."/>
            <person name="Shapiro H."/>
            <person name="Aerts A."/>
            <person name="Otillar R.P."/>
            <person name="Terry A.Y."/>
            <person name="Boore J.L."/>
            <person name="Grigoriev I.V."/>
            <person name="Lindberg D.R."/>
            <person name="Seaver E.C."/>
            <person name="Weisblat D.A."/>
            <person name="Putnam N.H."/>
            <person name="Rokhsar D.S."/>
        </authorList>
    </citation>
    <scope>NUCLEOTIDE SEQUENCE</scope>
    <source>
        <strain evidence="6 8">I ESC-2004</strain>
    </source>
</reference>
<dbReference type="OrthoDB" id="8939548at2759"/>
<dbReference type="EnsemblMetazoa" id="CapteT18662">
    <property type="protein sequence ID" value="CapteP18662"/>
    <property type="gene ID" value="CapteG18662"/>
</dbReference>
<organism evidence="6">
    <name type="scientific">Capitella teleta</name>
    <name type="common">Polychaete worm</name>
    <dbReference type="NCBI Taxonomy" id="283909"/>
    <lineage>
        <taxon>Eukaryota</taxon>
        <taxon>Metazoa</taxon>
        <taxon>Spiralia</taxon>
        <taxon>Lophotrochozoa</taxon>
        <taxon>Annelida</taxon>
        <taxon>Polychaeta</taxon>
        <taxon>Sedentaria</taxon>
        <taxon>Scolecida</taxon>
        <taxon>Capitellidae</taxon>
        <taxon>Capitella</taxon>
    </lineage>
</organism>
<dbReference type="InterPro" id="IPR050149">
    <property type="entry name" value="Collagen_superfamily"/>
</dbReference>
<dbReference type="PANTHER" id="PTHR24023:SF1082">
    <property type="entry name" value="COLLAGEN TRIPLE HELIX REPEAT"/>
    <property type="match status" value="1"/>
</dbReference>
<dbReference type="GO" id="GO:0031012">
    <property type="term" value="C:extracellular matrix"/>
    <property type="evidence" value="ECO:0007669"/>
    <property type="project" value="TreeGrafter"/>
</dbReference>
<feature type="compositionally biased region" description="Low complexity" evidence="4">
    <location>
        <begin position="75"/>
        <end position="84"/>
    </location>
</feature>
<dbReference type="InterPro" id="IPR000885">
    <property type="entry name" value="Fib_collagen_C"/>
</dbReference>
<feature type="domain" description="Fibrillar collagen NC1" evidence="5">
    <location>
        <begin position="195"/>
        <end position="417"/>
    </location>
</feature>
<feature type="compositionally biased region" description="Pro residues" evidence="4">
    <location>
        <begin position="48"/>
        <end position="61"/>
    </location>
</feature>
<comment type="subcellular location">
    <subcellularLocation>
        <location evidence="1">Secreted</location>
    </subcellularLocation>
</comment>
<dbReference type="AlphaFoldDB" id="R7TIW6"/>
<dbReference type="PROSITE" id="PS51461">
    <property type="entry name" value="NC1_FIB"/>
    <property type="match status" value="1"/>
</dbReference>